<keyword evidence="2" id="KW-0732">Signal</keyword>
<name>A0A8J6U6L0_9HYPH</name>
<protein>
    <submittedName>
        <fullName evidence="3">Thermonuclease family protein</fullName>
    </submittedName>
</protein>
<dbReference type="InterPro" id="IPR035437">
    <property type="entry name" value="SNase_OB-fold_sf"/>
</dbReference>
<dbReference type="Gene3D" id="2.40.50.90">
    <property type="match status" value="1"/>
</dbReference>
<dbReference type="EMBL" id="JACVVX010000001">
    <property type="protein sequence ID" value="MBD0413262.1"/>
    <property type="molecule type" value="Genomic_DNA"/>
</dbReference>
<dbReference type="RefSeq" id="WP_188162708.1">
    <property type="nucleotide sequence ID" value="NZ_JACVVX010000001.1"/>
</dbReference>
<organism evidence="3 4">
    <name type="scientific">Oryzicola mucosus</name>
    <dbReference type="NCBI Taxonomy" id="2767425"/>
    <lineage>
        <taxon>Bacteria</taxon>
        <taxon>Pseudomonadati</taxon>
        <taxon>Pseudomonadota</taxon>
        <taxon>Alphaproteobacteria</taxon>
        <taxon>Hyphomicrobiales</taxon>
        <taxon>Phyllobacteriaceae</taxon>
        <taxon>Oryzicola</taxon>
    </lineage>
</organism>
<comment type="caution">
    <text evidence="3">The sequence shown here is derived from an EMBL/GenBank/DDBJ whole genome shotgun (WGS) entry which is preliminary data.</text>
</comment>
<sequence>MRLAHAALSLAVLCGGAVLVLAAGQWVDVRPELPAASVQPKDPSPPPKISTASPQPEANRTADPDGGVPATAEADTLQREAPRAPLSQLSLALPPKPKRPKDWDGATLYRPVAPAAGVIEAMGYTVSLAGVSGVDAAYRCNSDGKEWPCGVNARTAFRSFLRGRAVVCDIPQEAVPGAVEAGCRLGKQDIARWLVDNGWATAEAGGPYAEAEDKARKAGKGIFGRPPETADLPPPPPDVSFTQPIDPPEPSE</sequence>
<dbReference type="Proteomes" id="UP000643405">
    <property type="component" value="Unassembled WGS sequence"/>
</dbReference>
<dbReference type="SUPFAM" id="SSF50199">
    <property type="entry name" value="Staphylococcal nuclease"/>
    <property type="match status" value="1"/>
</dbReference>
<evidence type="ECO:0000256" key="1">
    <source>
        <dbReference type="SAM" id="MobiDB-lite"/>
    </source>
</evidence>
<feature type="region of interest" description="Disordered" evidence="1">
    <location>
        <begin position="35"/>
        <end position="105"/>
    </location>
</feature>
<evidence type="ECO:0000313" key="3">
    <source>
        <dbReference type="EMBL" id="MBD0413262.1"/>
    </source>
</evidence>
<proteinExistence type="predicted"/>
<dbReference type="AlphaFoldDB" id="A0A8J6U6L0"/>
<feature type="region of interest" description="Disordered" evidence="1">
    <location>
        <begin position="205"/>
        <end position="252"/>
    </location>
</feature>
<feature type="compositionally biased region" description="Low complexity" evidence="1">
    <location>
        <begin position="84"/>
        <end position="93"/>
    </location>
</feature>
<gene>
    <name evidence="3" type="ORF">ICI42_01150</name>
</gene>
<keyword evidence="4" id="KW-1185">Reference proteome</keyword>
<feature type="chain" id="PRO_5035262916" evidence="2">
    <location>
        <begin position="23"/>
        <end position="252"/>
    </location>
</feature>
<reference evidence="3" key="1">
    <citation type="submission" date="2020-09" db="EMBL/GenBank/DDBJ databases">
        <title>Genome seq and assembly of Tianweitania sp.</title>
        <authorList>
            <person name="Chhetri G."/>
        </authorList>
    </citation>
    <scope>NUCLEOTIDE SEQUENCE</scope>
    <source>
        <strain evidence="3">Rool2</strain>
    </source>
</reference>
<evidence type="ECO:0000313" key="4">
    <source>
        <dbReference type="Proteomes" id="UP000643405"/>
    </source>
</evidence>
<feature type="signal peptide" evidence="2">
    <location>
        <begin position="1"/>
        <end position="22"/>
    </location>
</feature>
<evidence type="ECO:0000256" key="2">
    <source>
        <dbReference type="SAM" id="SignalP"/>
    </source>
</evidence>
<accession>A0A8J6U6L0</accession>